<reference evidence="18" key="2">
    <citation type="submission" date="2025-08" db="UniProtKB">
        <authorList>
            <consortium name="Ensembl"/>
        </authorList>
    </citation>
    <scope>IDENTIFICATION</scope>
</reference>
<keyword evidence="7" id="KW-1003">Cell membrane</keyword>
<accession>A0AAY5KMF5</accession>
<evidence type="ECO:0000256" key="9">
    <source>
        <dbReference type="ARBA" id="ARBA00022737"/>
    </source>
</evidence>
<name>A0AAY5KMF5_ESOLU</name>
<evidence type="ECO:0000256" key="7">
    <source>
        <dbReference type="ARBA" id="ARBA00022475"/>
    </source>
</evidence>
<reference evidence="18" key="3">
    <citation type="submission" date="2025-09" db="UniProtKB">
        <authorList>
            <consortium name="Ensembl"/>
        </authorList>
    </citation>
    <scope>IDENTIFICATION</scope>
</reference>
<keyword evidence="12" id="KW-0472">Membrane</keyword>
<feature type="compositionally biased region" description="Pro residues" evidence="17">
    <location>
        <begin position="853"/>
        <end position="871"/>
    </location>
</feature>
<evidence type="ECO:0000256" key="17">
    <source>
        <dbReference type="SAM" id="MobiDB-lite"/>
    </source>
</evidence>
<organism evidence="18 19">
    <name type="scientific">Esox lucius</name>
    <name type="common">Northern pike</name>
    <dbReference type="NCBI Taxonomy" id="8010"/>
    <lineage>
        <taxon>Eukaryota</taxon>
        <taxon>Metazoa</taxon>
        <taxon>Chordata</taxon>
        <taxon>Craniata</taxon>
        <taxon>Vertebrata</taxon>
        <taxon>Euteleostomi</taxon>
        <taxon>Actinopterygii</taxon>
        <taxon>Neopterygii</taxon>
        <taxon>Teleostei</taxon>
        <taxon>Protacanthopterygii</taxon>
        <taxon>Esociformes</taxon>
        <taxon>Esocidae</taxon>
        <taxon>Esox</taxon>
    </lineage>
</organism>
<comment type="subcellular location">
    <subcellularLocation>
        <location evidence="4">Cell junction</location>
        <location evidence="4">Adherens junction</location>
    </subcellularLocation>
    <subcellularLocation>
        <location evidence="3">Cell membrane</location>
        <location evidence="3">Sarcolemma</location>
        <topology evidence="3">Peripheral membrane protein</topology>
        <orientation evidence="3">Cytoplasmic side</orientation>
    </subcellularLocation>
    <subcellularLocation>
        <location evidence="1">Cell projection</location>
        <location evidence="1">Podosome</location>
    </subcellularLocation>
    <subcellularLocation>
        <location evidence="2">Cytoplasm</location>
        <location evidence="2">Cytoskeleton</location>
    </subcellularLocation>
</comment>
<evidence type="ECO:0000256" key="16">
    <source>
        <dbReference type="ARBA" id="ARBA00033411"/>
    </source>
</evidence>
<reference evidence="18 19" key="1">
    <citation type="submission" date="2020-02" db="EMBL/GenBank/DDBJ databases">
        <title>Esox lucius (northern pike) genome, fEsoLuc1, primary haplotype.</title>
        <authorList>
            <person name="Myers G."/>
            <person name="Karagic N."/>
            <person name="Meyer A."/>
            <person name="Pippel M."/>
            <person name="Reichard M."/>
            <person name="Winkler S."/>
            <person name="Tracey A."/>
            <person name="Sims Y."/>
            <person name="Howe K."/>
            <person name="Rhie A."/>
            <person name="Formenti G."/>
            <person name="Durbin R."/>
            <person name="Fedrigo O."/>
            <person name="Jarvis E.D."/>
        </authorList>
    </citation>
    <scope>NUCLEOTIDE SEQUENCE [LARGE SCALE GENOMIC DNA]</scope>
</reference>
<dbReference type="GO" id="GO:0007155">
    <property type="term" value="P:cell adhesion"/>
    <property type="evidence" value="ECO:0007669"/>
    <property type="project" value="UniProtKB-KW"/>
</dbReference>
<dbReference type="GO" id="GO:0005912">
    <property type="term" value="C:adherens junction"/>
    <property type="evidence" value="ECO:0007669"/>
    <property type="project" value="UniProtKB-SubCell"/>
</dbReference>
<evidence type="ECO:0000256" key="4">
    <source>
        <dbReference type="ARBA" id="ARBA00004536"/>
    </source>
</evidence>
<evidence type="ECO:0000256" key="15">
    <source>
        <dbReference type="ARBA" id="ARBA00024757"/>
    </source>
</evidence>
<evidence type="ECO:0000313" key="19">
    <source>
        <dbReference type="Proteomes" id="UP000265140"/>
    </source>
</evidence>
<dbReference type="InterPro" id="IPR036723">
    <property type="entry name" value="Alpha-catenin/vinculin-like_sf"/>
</dbReference>
<dbReference type="InterPro" id="IPR017997">
    <property type="entry name" value="Vinculin"/>
</dbReference>
<dbReference type="FunFam" id="1.20.120.230:FF:000010">
    <property type="entry name" value="Vinculin a"/>
    <property type="match status" value="1"/>
</dbReference>
<evidence type="ECO:0000256" key="6">
    <source>
        <dbReference type="ARBA" id="ARBA00014125"/>
    </source>
</evidence>
<keyword evidence="14" id="KW-0206">Cytoskeleton</keyword>
<evidence type="ECO:0000313" key="18">
    <source>
        <dbReference type="Ensembl" id="ENSELUP00000090059.1"/>
    </source>
</evidence>
<dbReference type="GO" id="GO:0002102">
    <property type="term" value="C:podosome"/>
    <property type="evidence" value="ECO:0007669"/>
    <property type="project" value="UniProtKB-SubCell"/>
</dbReference>
<keyword evidence="11" id="KW-0965">Cell junction</keyword>
<dbReference type="SUPFAM" id="SSF47220">
    <property type="entry name" value="alpha-catenin/vinculin-like"/>
    <property type="match status" value="7"/>
</dbReference>
<evidence type="ECO:0000256" key="8">
    <source>
        <dbReference type="ARBA" id="ARBA00022490"/>
    </source>
</evidence>
<feature type="region of interest" description="Disordered" evidence="17">
    <location>
        <begin position="830"/>
        <end position="893"/>
    </location>
</feature>
<dbReference type="InterPro" id="IPR006077">
    <property type="entry name" value="Vinculin/catenin"/>
</dbReference>
<keyword evidence="9" id="KW-0677">Repeat</keyword>
<dbReference type="Pfam" id="PF01044">
    <property type="entry name" value="Vinculin"/>
    <property type="match status" value="1"/>
</dbReference>
<dbReference type="Gene3D" id="1.20.120.230">
    <property type="entry name" value="Alpha-catenin/vinculin-like"/>
    <property type="match status" value="2"/>
</dbReference>
<dbReference type="Gene3D" id="1.20.120.810">
    <property type="entry name" value="Vinculin, Vh2 four-helix bundle"/>
    <property type="match status" value="3"/>
</dbReference>
<dbReference type="GO" id="GO:0042383">
    <property type="term" value="C:sarcolemma"/>
    <property type="evidence" value="ECO:0007669"/>
    <property type="project" value="UniProtKB-SubCell"/>
</dbReference>
<evidence type="ECO:0000256" key="10">
    <source>
        <dbReference type="ARBA" id="ARBA00022889"/>
    </source>
</evidence>
<evidence type="ECO:0000256" key="13">
    <source>
        <dbReference type="ARBA" id="ARBA00023203"/>
    </source>
</evidence>
<evidence type="ECO:0000256" key="2">
    <source>
        <dbReference type="ARBA" id="ARBA00004245"/>
    </source>
</evidence>
<proteinExistence type="inferred from homology"/>
<dbReference type="Proteomes" id="UP000265140">
    <property type="component" value="Chromosome 6"/>
</dbReference>
<evidence type="ECO:0000256" key="12">
    <source>
        <dbReference type="ARBA" id="ARBA00023136"/>
    </source>
</evidence>
<dbReference type="PROSITE" id="PS00663">
    <property type="entry name" value="VINCULIN_1"/>
    <property type="match status" value="1"/>
</dbReference>
<evidence type="ECO:0000256" key="14">
    <source>
        <dbReference type="ARBA" id="ARBA00023212"/>
    </source>
</evidence>
<dbReference type="AlphaFoldDB" id="A0AAY5KMF5"/>
<keyword evidence="8" id="KW-0963">Cytoplasm</keyword>
<dbReference type="GeneTree" id="ENSGT01030000234543"/>
<dbReference type="InterPro" id="IPR000633">
    <property type="entry name" value="Vinculin_CS"/>
</dbReference>
<dbReference type="GO" id="GO:0005198">
    <property type="term" value="F:structural molecule activity"/>
    <property type="evidence" value="ECO:0007669"/>
    <property type="project" value="InterPro"/>
</dbReference>
<comment type="similarity">
    <text evidence="5">Belongs to the vinculin/alpha-catenin family.</text>
</comment>
<evidence type="ECO:0000256" key="5">
    <source>
        <dbReference type="ARBA" id="ARBA00008376"/>
    </source>
</evidence>
<evidence type="ECO:0000256" key="1">
    <source>
        <dbReference type="ARBA" id="ARBA00004188"/>
    </source>
</evidence>
<evidence type="ECO:0000256" key="11">
    <source>
        <dbReference type="ARBA" id="ARBA00022949"/>
    </source>
</evidence>
<dbReference type="GO" id="GO:0051015">
    <property type="term" value="F:actin filament binding"/>
    <property type="evidence" value="ECO:0007669"/>
    <property type="project" value="InterPro"/>
</dbReference>
<dbReference type="Ensembl" id="ENSELUT00000097155.1">
    <property type="protein sequence ID" value="ENSELUP00000090059.1"/>
    <property type="gene ID" value="ENSELUG00000009248.3"/>
</dbReference>
<dbReference type="FunFam" id="1.20.120.810:FF:000001">
    <property type="entry name" value="Vinculin a"/>
    <property type="match status" value="1"/>
</dbReference>
<evidence type="ECO:0000256" key="3">
    <source>
        <dbReference type="ARBA" id="ARBA00004278"/>
    </source>
</evidence>
<keyword evidence="10" id="KW-0130">Cell adhesion</keyword>
<keyword evidence="13" id="KW-0009">Actin-binding</keyword>
<dbReference type="PRINTS" id="PR00806">
    <property type="entry name" value="VINCULIN"/>
</dbReference>
<protein>
    <recommendedName>
        <fullName evidence="6">Vinculin</fullName>
    </recommendedName>
    <alternativeName>
        <fullName evidence="16">Metavinculin</fullName>
    </alternativeName>
</protein>
<dbReference type="FunFam" id="1.20.120.230:FF:000041">
    <property type="entry name" value="Vinculin"/>
    <property type="match status" value="1"/>
</dbReference>
<comment type="function">
    <text evidence="15">Actin filament (F-actin)-binding protein involved in cell-matrix adhesion and cell-cell adhesion. Regulates cell-surface E-cadherin expression and potentiates mechanosensing by the E-cadherin complex. May also play important roles in cell morphology and locomotion.</text>
</comment>
<keyword evidence="19" id="KW-1185">Reference proteome</keyword>
<dbReference type="PANTHER" id="PTHR46180">
    <property type="entry name" value="VINCULIN"/>
    <property type="match status" value="1"/>
</dbReference>
<sequence length="1063" mass="117015">MPVFHTKTIEGILEPVAQQISHLVIMHEEGEVDGKAIPDLTVPVAAVQAAVSNLVRVGKETVQTTEDQVMKRDMPPAFIKVENACSKLVQAAQMLKADPYSVPARDYLIDGSRGILSGTSDLLLTFDEAEVRKIIRVCKGIMEYLTVAEVVETMEDLITYTKNLGPGMTKMSKMIDERQQELTHQEHRQMLLNSMNTVKQLLPVLISAIKIFVATKSTSSAGVEEAKRNRCFTFEKMSAEISEIIRVLQLTTWDEDTWANKDMESMKRSLAAIEAKMALAKSWFKDPHGQPGEPGEVAVRVILDEAGKVGELCAGRERRDVLGTAKTLGQMTDQVVEQRARGQGPSPPCVQRAGQCCQGLDLLLGKVDSASRRLEALTNAKLAIARRLDAAQAWLADPNGGPEGAENIRVLLAEAKRIADLCEDPRERDEILKSINEIAGLTARLVDLRKQGKGDSPEARALAKQIGAALLTLQAKTNRAVANMRPAKPAVTLEGKMEQALRWVNNSGQDDRGVGQAAIRGLVSEGRRLVGGLGGPYRQDMIGRCDRNEALMTLLADMAGRGEAESPQGKATASQLQDSLKGLKGRMQEVMTQEVSDVFSDTTTPIKLLAVSATAPPEAPHREEVLSVCVWMLKHARELTPHVWMLKHARELTPHVWMLKHARELTPQVTSAARILLKNPGNQAAYEHFDTMKNQWIDNVEKLTGLVDEAIDTKSLLDASEEAIKKDIDKCRVAMANVQPQMLVAGATSIARRANRVLLVAKKEVENSEDPRFREAVKHASDILSHTISPMVMDAKAVAGNIQNPALQKAFLDSSLRILSAVGKVREAFSAPEPDFPPPPPDLDQLHVSDPEQAPPKPPLPEGELPPPRPPPPEEKERDEDFPEQKTGELLSEPIMVAARQLHDEARKWSSKGNDIIAAAKRMALLMAEMSRLVRGGSGNKRAMIQCAKDIAKASDEVTRLAKEVAKQCTDRRIRTNLLQVCERIPTISTQLKILSTVKATMLGRTNISEEESEQATDMLVHNAQNLMQSVKETVREAEAASIKIRTDAGFTLRWVRKTPWYQ</sequence>